<dbReference type="EMBL" id="CAJOAY010033415">
    <property type="protein sequence ID" value="CAF4438542.1"/>
    <property type="molecule type" value="Genomic_DNA"/>
</dbReference>
<organism evidence="6 7">
    <name type="scientific">Adineta steineri</name>
    <dbReference type="NCBI Taxonomy" id="433720"/>
    <lineage>
        <taxon>Eukaryota</taxon>
        <taxon>Metazoa</taxon>
        <taxon>Spiralia</taxon>
        <taxon>Gnathifera</taxon>
        <taxon>Rotifera</taxon>
        <taxon>Eurotatoria</taxon>
        <taxon>Bdelloidea</taxon>
        <taxon>Adinetida</taxon>
        <taxon>Adinetidae</taxon>
        <taxon>Adineta</taxon>
    </lineage>
</organism>
<reference evidence="6" key="1">
    <citation type="submission" date="2021-02" db="EMBL/GenBank/DDBJ databases">
        <authorList>
            <person name="Nowell W R."/>
        </authorList>
    </citation>
    <scope>NUCLEOTIDE SEQUENCE</scope>
</reference>
<evidence type="ECO:0000256" key="4">
    <source>
        <dbReference type="ARBA" id="ARBA00022576"/>
    </source>
</evidence>
<feature type="non-terminal residue" evidence="6">
    <location>
        <position position="1"/>
    </location>
</feature>
<proteinExistence type="inferred from homology"/>
<dbReference type="PANTHER" id="PTHR45688">
    <property type="match status" value="1"/>
</dbReference>
<name>A0A820RIX2_9BILA</name>
<dbReference type="Proteomes" id="UP000663881">
    <property type="component" value="Unassembled WGS sequence"/>
</dbReference>
<keyword evidence="4" id="KW-0032">Aminotransferase</keyword>
<keyword evidence="5" id="KW-0808">Transferase</keyword>
<comment type="subcellular location">
    <subcellularLocation>
        <location evidence="2">Mitochondrion</location>
    </subcellularLocation>
</comment>
<dbReference type="InterPro" id="IPR015424">
    <property type="entry name" value="PyrdxlP-dep_Trfase"/>
</dbReference>
<dbReference type="GO" id="GO:0008453">
    <property type="term" value="F:alanine-glyoxylate transaminase activity"/>
    <property type="evidence" value="ECO:0007669"/>
    <property type="project" value="TreeGrafter"/>
</dbReference>
<evidence type="ECO:0000256" key="2">
    <source>
        <dbReference type="ARBA" id="ARBA00004173"/>
    </source>
</evidence>
<dbReference type="PANTHER" id="PTHR45688:SF3">
    <property type="entry name" value="ALANINE--GLYOXYLATE AMINOTRANSFERASE 2, MITOCHONDRIAL"/>
    <property type="match status" value="1"/>
</dbReference>
<dbReference type="AlphaFoldDB" id="A0A820RIX2"/>
<gene>
    <name evidence="6" type="ORF">OKA104_LOCUS53488</name>
</gene>
<evidence type="ECO:0000256" key="5">
    <source>
        <dbReference type="ARBA" id="ARBA00022679"/>
    </source>
</evidence>
<dbReference type="SUPFAM" id="SSF53383">
    <property type="entry name" value="PLP-dependent transferases"/>
    <property type="match status" value="1"/>
</dbReference>
<accession>A0A820RIX2</accession>
<dbReference type="Gene3D" id="3.90.1150.10">
    <property type="entry name" value="Aspartate Aminotransferase, domain 1"/>
    <property type="match status" value="1"/>
</dbReference>
<dbReference type="GO" id="GO:0009436">
    <property type="term" value="P:glyoxylate catabolic process"/>
    <property type="evidence" value="ECO:0007669"/>
    <property type="project" value="TreeGrafter"/>
</dbReference>
<sequence>KMNAILDRCRENGLLLGKGGNSGNVFRIKPPMCITMEDANFAMDVLEDAIRKEL</sequence>
<comment type="cofactor">
    <cofactor evidence="1">
        <name>pyridoxal 5'-phosphate</name>
        <dbReference type="ChEBI" id="CHEBI:597326"/>
    </cofactor>
</comment>
<evidence type="ECO:0000256" key="1">
    <source>
        <dbReference type="ARBA" id="ARBA00001933"/>
    </source>
</evidence>
<evidence type="ECO:0000313" key="7">
    <source>
        <dbReference type="Proteomes" id="UP000663881"/>
    </source>
</evidence>
<evidence type="ECO:0000313" key="6">
    <source>
        <dbReference type="EMBL" id="CAF4438542.1"/>
    </source>
</evidence>
<dbReference type="GO" id="GO:0019481">
    <property type="term" value="P:L-alanine catabolic process, by transamination"/>
    <property type="evidence" value="ECO:0007669"/>
    <property type="project" value="TreeGrafter"/>
</dbReference>
<dbReference type="InterPro" id="IPR015422">
    <property type="entry name" value="PyrdxlP-dep_Trfase_small"/>
</dbReference>
<comment type="caution">
    <text evidence="6">The sequence shown here is derived from an EMBL/GenBank/DDBJ whole genome shotgun (WGS) entry which is preliminary data.</text>
</comment>
<protein>
    <submittedName>
        <fullName evidence="6">Uncharacterized protein</fullName>
    </submittedName>
</protein>
<comment type="similarity">
    <text evidence="3">Belongs to the class-III pyridoxal-phosphate-dependent aminotransferase family.</text>
</comment>
<evidence type="ECO:0000256" key="3">
    <source>
        <dbReference type="ARBA" id="ARBA00008954"/>
    </source>
</evidence>
<dbReference type="GO" id="GO:0005739">
    <property type="term" value="C:mitochondrion"/>
    <property type="evidence" value="ECO:0007669"/>
    <property type="project" value="UniProtKB-SubCell"/>
</dbReference>